<dbReference type="InterPro" id="IPR029068">
    <property type="entry name" value="Glyas_Bleomycin-R_OHBP_Dase"/>
</dbReference>
<dbReference type="RefSeq" id="WP_238361434.1">
    <property type="nucleotide sequence ID" value="NZ_BAABJL010000270.1"/>
</dbReference>
<evidence type="ECO:0000313" key="4">
    <source>
        <dbReference type="Proteomes" id="UP000638648"/>
    </source>
</evidence>
<name>A0A927R7L4_9ACTN</name>
<evidence type="ECO:0000313" key="3">
    <source>
        <dbReference type="EMBL" id="MBE1604369.1"/>
    </source>
</evidence>
<reference evidence="3" key="1">
    <citation type="submission" date="2020-10" db="EMBL/GenBank/DDBJ databases">
        <title>Sequencing the genomes of 1000 actinobacteria strains.</title>
        <authorList>
            <person name="Klenk H.-P."/>
        </authorList>
    </citation>
    <scope>NUCLEOTIDE SEQUENCE</scope>
    <source>
        <strain evidence="3">DSM 45354</strain>
    </source>
</reference>
<comment type="caution">
    <text evidence="3">The sequence shown here is derived from an EMBL/GenBank/DDBJ whole genome shotgun (WGS) entry which is preliminary data.</text>
</comment>
<organism evidence="3 4">
    <name type="scientific">Actinopolymorpha pittospori</name>
    <dbReference type="NCBI Taxonomy" id="648752"/>
    <lineage>
        <taxon>Bacteria</taxon>
        <taxon>Bacillati</taxon>
        <taxon>Actinomycetota</taxon>
        <taxon>Actinomycetes</taxon>
        <taxon>Propionibacteriales</taxon>
        <taxon>Actinopolymorphaceae</taxon>
        <taxon>Actinopolymorpha</taxon>
    </lineage>
</organism>
<keyword evidence="4" id="KW-1185">Reference proteome</keyword>
<accession>A0A927R7L4</accession>
<dbReference type="Gene3D" id="3.10.180.10">
    <property type="entry name" value="2,3-Dihydroxybiphenyl 1,2-Dioxygenase, domain 1"/>
    <property type="match status" value="1"/>
</dbReference>
<dbReference type="AlphaFoldDB" id="A0A927R7L4"/>
<sequence length="203" mass="22175">MTDAAEFPQMMHTAIDTTNARELAEFYRQLLGLRYRPGDEPPAEGPDDGADCLVLLDADGTRKLAFQEVEHLKPTTWPTHDVPMQMHTTSGSPASPNWIGTGSGPRYSAPECSWTGPLPRSRCTCSPTRPVTRSASSSAERGRRYWGPSESTGSVAVRGLSTRSRHCQVGSGRRCQRLMKYCWGLLCAGVPNRYSSSIPSGTL</sequence>
<proteinExistence type="predicted"/>
<dbReference type="SUPFAM" id="SSF54593">
    <property type="entry name" value="Glyoxalase/Bleomycin resistance protein/Dihydroxybiphenyl dioxygenase"/>
    <property type="match status" value="1"/>
</dbReference>
<feature type="domain" description="Glyoxalase-like" evidence="2">
    <location>
        <begin position="13"/>
        <end position="78"/>
    </location>
</feature>
<evidence type="ECO:0000256" key="1">
    <source>
        <dbReference type="SAM" id="MobiDB-lite"/>
    </source>
</evidence>
<feature type="region of interest" description="Disordered" evidence="1">
    <location>
        <begin position="125"/>
        <end position="154"/>
    </location>
</feature>
<evidence type="ECO:0000259" key="2">
    <source>
        <dbReference type="Pfam" id="PF18029"/>
    </source>
</evidence>
<dbReference type="Pfam" id="PF18029">
    <property type="entry name" value="Glyoxalase_6"/>
    <property type="match status" value="1"/>
</dbReference>
<dbReference type="Proteomes" id="UP000638648">
    <property type="component" value="Unassembled WGS sequence"/>
</dbReference>
<protein>
    <recommendedName>
        <fullName evidence="2">Glyoxalase-like domain-containing protein</fullName>
    </recommendedName>
</protein>
<dbReference type="CDD" id="cd06587">
    <property type="entry name" value="VOC"/>
    <property type="match status" value="1"/>
</dbReference>
<dbReference type="EMBL" id="JADBEM010000001">
    <property type="protein sequence ID" value="MBE1604369.1"/>
    <property type="molecule type" value="Genomic_DNA"/>
</dbReference>
<dbReference type="InterPro" id="IPR041581">
    <property type="entry name" value="Glyoxalase_6"/>
</dbReference>
<gene>
    <name evidence="3" type="ORF">HEB94_001217</name>
</gene>